<keyword evidence="3" id="KW-1185">Reference proteome</keyword>
<evidence type="ECO:0000313" key="3">
    <source>
        <dbReference type="Proteomes" id="UP000185783"/>
    </source>
</evidence>
<dbReference type="SUPFAM" id="SSF54913">
    <property type="entry name" value="GlnB-like"/>
    <property type="match status" value="1"/>
</dbReference>
<dbReference type="EMBL" id="LVVZ01000005">
    <property type="protein sequence ID" value="OKL45241.1"/>
    <property type="molecule type" value="Genomic_DNA"/>
</dbReference>
<dbReference type="RefSeq" id="WP_028480261.1">
    <property type="nucleotide sequence ID" value="NZ_LVVZ01000005.1"/>
</dbReference>
<dbReference type="AlphaFoldDB" id="A0A1U7JKR9"/>
<reference evidence="2 3" key="1">
    <citation type="submission" date="2016-03" db="EMBL/GenBank/DDBJ databases">
        <title>Genome sequence of Nesiotobacter sp. nov., a moderately halophilic alphaproteobacterium isolated from the Yellow Sea, China.</title>
        <authorList>
            <person name="Zhang G."/>
            <person name="Zhang R."/>
        </authorList>
    </citation>
    <scope>NUCLEOTIDE SEQUENCE [LARGE SCALE GENOMIC DNA]</scope>
    <source>
        <strain evidence="2 3">WB1-6</strain>
    </source>
</reference>
<name>A0A1U7JKR9_9HYPH</name>
<dbReference type="Proteomes" id="UP000185783">
    <property type="component" value="Unassembled WGS sequence"/>
</dbReference>
<dbReference type="OrthoDB" id="5297170at2"/>
<organism evidence="2 3">
    <name type="scientific">Pseudovibrio exalbescens</name>
    <dbReference type="NCBI Taxonomy" id="197461"/>
    <lineage>
        <taxon>Bacteria</taxon>
        <taxon>Pseudomonadati</taxon>
        <taxon>Pseudomonadota</taxon>
        <taxon>Alphaproteobacteria</taxon>
        <taxon>Hyphomicrobiales</taxon>
        <taxon>Stappiaceae</taxon>
        <taxon>Pseudovibrio</taxon>
    </lineage>
</organism>
<feature type="domain" description="DUF2007" evidence="1">
    <location>
        <begin position="1"/>
        <end position="65"/>
    </location>
</feature>
<proteinExistence type="predicted"/>
<dbReference type="InterPro" id="IPR011322">
    <property type="entry name" value="N-reg_PII-like_a/b"/>
</dbReference>
<gene>
    <name evidence="2" type="ORF">A3843_02550</name>
</gene>
<evidence type="ECO:0000259" key="1">
    <source>
        <dbReference type="Pfam" id="PF09413"/>
    </source>
</evidence>
<dbReference type="STRING" id="197461.A3843_02550"/>
<comment type="caution">
    <text evidence="2">The sequence shown here is derived from an EMBL/GenBank/DDBJ whole genome shotgun (WGS) entry which is preliminary data.</text>
</comment>
<accession>A0A1U7JKR9</accession>
<dbReference type="InterPro" id="IPR018551">
    <property type="entry name" value="DUF2007"/>
</dbReference>
<evidence type="ECO:0000313" key="2">
    <source>
        <dbReference type="EMBL" id="OKL45241.1"/>
    </source>
</evidence>
<sequence length="73" mass="8323">MEELLRTNNAVTISFVEALLTEEEIHYFVADTNMSIMEGSLGFLPRRILVDADEIDRAKQLLIDAGLENELKR</sequence>
<dbReference type="Pfam" id="PF09413">
    <property type="entry name" value="DUF2007"/>
    <property type="match status" value="1"/>
</dbReference>
<dbReference type="Gene3D" id="3.30.70.790">
    <property type="entry name" value="UreE, C-terminal domain"/>
    <property type="match status" value="1"/>
</dbReference>
<protein>
    <recommendedName>
        <fullName evidence="1">DUF2007 domain-containing protein</fullName>
    </recommendedName>
</protein>